<organism evidence="2 3">
    <name type="scientific">Candidatus Hakubella thermalkaliphila</name>
    <dbReference type="NCBI Taxonomy" id="2754717"/>
    <lineage>
        <taxon>Bacteria</taxon>
        <taxon>Bacillati</taxon>
        <taxon>Actinomycetota</taxon>
        <taxon>Actinomycetota incertae sedis</taxon>
        <taxon>Candidatus Hakubellales</taxon>
        <taxon>Candidatus Hakubellaceae</taxon>
        <taxon>Candidatus Hakubella</taxon>
    </lineage>
</organism>
<dbReference type="GO" id="GO:0016301">
    <property type="term" value="F:kinase activity"/>
    <property type="evidence" value="ECO:0007669"/>
    <property type="project" value="InterPro"/>
</dbReference>
<evidence type="ECO:0000313" key="3">
    <source>
        <dbReference type="Proteomes" id="UP000568877"/>
    </source>
</evidence>
<comment type="caution">
    <text evidence="2">The sequence shown here is derived from an EMBL/GenBank/DDBJ whole genome shotgun (WGS) entry which is preliminary data.</text>
</comment>
<dbReference type="PROSITE" id="PS51459">
    <property type="entry name" value="FIDO"/>
    <property type="match status" value="1"/>
</dbReference>
<dbReference type="Pfam" id="PF02661">
    <property type="entry name" value="Fic"/>
    <property type="match status" value="1"/>
</dbReference>
<proteinExistence type="predicted"/>
<dbReference type="InterPro" id="IPR006440">
    <property type="entry name" value="Doc"/>
</dbReference>
<dbReference type="EMBL" id="BLSA01000041">
    <property type="protein sequence ID" value="GFP32183.1"/>
    <property type="molecule type" value="Genomic_DNA"/>
</dbReference>
<dbReference type="InterPro" id="IPR003812">
    <property type="entry name" value="Fido"/>
</dbReference>
<dbReference type="PANTHER" id="PTHR39426:SF1">
    <property type="entry name" value="HOMOLOGY TO DEATH-ON-CURING PROTEIN OF PHAGE P1"/>
    <property type="match status" value="1"/>
</dbReference>
<protein>
    <submittedName>
        <fullName evidence="2">Death on curing protein</fullName>
    </submittedName>
</protein>
<reference evidence="2 3" key="1">
    <citation type="journal article" date="2020" name="Front. Microbiol.">
        <title>Single-cell genomics of novel Actinobacteria with the Wood-Ljungdahl pathway discovered in a serpentinizing system.</title>
        <authorList>
            <person name="Merino N."/>
            <person name="Kawai M."/>
            <person name="Boyd E.S."/>
            <person name="Colman D.R."/>
            <person name="McGlynn S.E."/>
            <person name="Nealson K.H."/>
            <person name="Kurokawa K."/>
            <person name="Hongoh Y."/>
        </authorList>
    </citation>
    <scope>NUCLEOTIDE SEQUENCE [LARGE SCALE GENOMIC DNA]</scope>
    <source>
        <strain evidence="2 3">S42</strain>
    </source>
</reference>
<dbReference type="AlphaFoldDB" id="A0A6V8PIQ8"/>
<gene>
    <name evidence="2" type="ORF">HKBW3S42_00488</name>
</gene>
<evidence type="ECO:0000313" key="2">
    <source>
        <dbReference type="EMBL" id="GFP32183.1"/>
    </source>
</evidence>
<dbReference type="InterPro" id="IPR036597">
    <property type="entry name" value="Fido-like_dom_sf"/>
</dbReference>
<dbReference type="Proteomes" id="UP000568877">
    <property type="component" value="Unassembled WGS sequence"/>
</dbReference>
<evidence type="ECO:0000259" key="1">
    <source>
        <dbReference type="PROSITE" id="PS51459"/>
    </source>
</evidence>
<accession>A0A6V8PIQ8</accession>
<dbReference type="PIRSF" id="PIRSF018297">
    <property type="entry name" value="Doc"/>
    <property type="match status" value="1"/>
</dbReference>
<sequence>MKAPRYIPKAVVLMFQEDLIRRYGGSPGLRDEGLLDSALARPQARFGNKELHSSLFTKAAAYCYHLCLNHPFVDGNKRLALVVTDTFLQMNGYELTASEEEAFRAISDVAAGRITKEQLTQWVERHSKRLRPSEPGILEK</sequence>
<dbReference type="NCBIfam" id="TIGR01550">
    <property type="entry name" value="DOC_P1"/>
    <property type="match status" value="1"/>
</dbReference>
<feature type="domain" description="Fido" evidence="1">
    <location>
        <begin position="7"/>
        <end position="125"/>
    </location>
</feature>
<name>A0A6V8PIQ8_9ACTN</name>
<dbReference type="Gene3D" id="1.20.120.1870">
    <property type="entry name" value="Fic/DOC protein, Fido domain"/>
    <property type="match status" value="1"/>
</dbReference>
<dbReference type="SUPFAM" id="SSF140931">
    <property type="entry name" value="Fic-like"/>
    <property type="match status" value="1"/>
</dbReference>
<dbReference type="InterPro" id="IPR053737">
    <property type="entry name" value="Type_II_TA_Toxin"/>
</dbReference>
<dbReference type="PANTHER" id="PTHR39426">
    <property type="entry name" value="HOMOLOGY TO DEATH-ON-CURING PROTEIN OF PHAGE P1"/>
    <property type="match status" value="1"/>
</dbReference>